<feature type="region of interest" description="Disordered" evidence="1">
    <location>
        <begin position="1"/>
        <end position="25"/>
    </location>
</feature>
<dbReference type="PANTHER" id="PTHR21258">
    <property type="entry name" value="DOCKING PROTEIN RELATED"/>
    <property type="match status" value="1"/>
</dbReference>
<dbReference type="SMART" id="SM00310">
    <property type="entry name" value="PTBI"/>
    <property type="match status" value="1"/>
</dbReference>
<proteinExistence type="predicted"/>
<dbReference type="GeneID" id="108677704"/>
<dbReference type="Proteomes" id="UP000694843">
    <property type="component" value="Unplaced"/>
</dbReference>
<sequence length="346" mass="38755">MENVTKTESKKAHSGSSNDIKPDMNDGLPKLLNFCPIRKPVKTESKSNQGKEVEVDVKSHKKNASQERAVIEGSLIVYSHSKLGKQKQRYFRLFPPSTFARARLQQHASEEAALDLLAKPELVLLSNDILKIEALNKDDSVDYGQNAFLVQSKEQTLIFSAISEDDRKRWISCIQELLHSGCDSPTRKSSLSFSGQENVTLPRSFNVRISKSTQVRIGDDSPVELVVDVGSISIIAINKVRLVKWPFAMLRRYGTTNTTFWVEAGRHTEAGEGEFEFITHEGEEIHRIVRAAKRRHVAEEEWTPGAGSRRPSATAVAPLDLLGDPSHIYEPSYFVAESNKLEVWGV</sequence>
<dbReference type="InterPro" id="IPR011993">
    <property type="entry name" value="PH-like_dom_sf"/>
</dbReference>
<evidence type="ECO:0000259" key="2">
    <source>
        <dbReference type="PROSITE" id="PS50003"/>
    </source>
</evidence>
<dbReference type="PROSITE" id="PS50003">
    <property type="entry name" value="PH_DOMAIN"/>
    <property type="match status" value="1"/>
</dbReference>
<dbReference type="InterPro" id="IPR050996">
    <property type="entry name" value="Docking_Protein_DOK"/>
</dbReference>
<dbReference type="SUPFAM" id="SSF50729">
    <property type="entry name" value="PH domain-like"/>
    <property type="match status" value="2"/>
</dbReference>
<feature type="region of interest" description="Disordered" evidence="1">
    <location>
        <begin position="42"/>
        <end position="62"/>
    </location>
</feature>
<evidence type="ECO:0000259" key="3">
    <source>
        <dbReference type="PROSITE" id="PS51064"/>
    </source>
</evidence>
<dbReference type="KEGG" id="hazt:108677704"/>
<evidence type="ECO:0000313" key="4">
    <source>
        <dbReference type="Proteomes" id="UP000694843"/>
    </source>
</evidence>
<organism evidence="4 5">
    <name type="scientific">Hyalella azteca</name>
    <name type="common">Amphipod</name>
    <dbReference type="NCBI Taxonomy" id="294128"/>
    <lineage>
        <taxon>Eukaryota</taxon>
        <taxon>Metazoa</taxon>
        <taxon>Ecdysozoa</taxon>
        <taxon>Arthropoda</taxon>
        <taxon>Crustacea</taxon>
        <taxon>Multicrustacea</taxon>
        <taxon>Malacostraca</taxon>
        <taxon>Eumalacostraca</taxon>
        <taxon>Peracarida</taxon>
        <taxon>Amphipoda</taxon>
        <taxon>Senticaudata</taxon>
        <taxon>Talitrida</taxon>
        <taxon>Talitroidea</taxon>
        <taxon>Hyalellidae</taxon>
        <taxon>Hyalella</taxon>
    </lineage>
</organism>
<dbReference type="InterPro" id="IPR002404">
    <property type="entry name" value="IRS_PTB"/>
</dbReference>
<feature type="domain" description="IRS-type PTB" evidence="3">
    <location>
        <begin position="198"/>
        <end position="303"/>
    </location>
</feature>
<evidence type="ECO:0000313" key="5">
    <source>
        <dbReference type="RefSeq" id="XP_018021463.2"/>
    </source>
</evidence>
<name>A0A8B7P5Y3_HYAAZ</name>
<dbReference type="PANTHER" id="PTHR21258:SF62">
    <property type="entry name" value="INSULIN RECEPTOR SUBSTRATE 1"/>
    <property type="match status" value="1"/>
</dbReference>
<dbReference type="GO" id="GO:0005737">
    <property type="term" value="C:cytoplasm"/>
    <property type="evidence" value="ECO:0007669"/>
    <property type="project" value="TreeGrafter"/>
</dbReference>
<dbReference type="OrthoDB" id="6352251at2759"/>
<dbReference type="InterPro" id="IPR001849">
    <property type="entry name" value="PH_domain"/>
</dbReference>
<dbReference type="RefSeq" id="XP_018021463.2">
    <property type="nucleotide sequence ID" value="XM_018165974.2"/>
</dbReference>
<protein>
    <submittedName>
        <fullName evidence="5">Docking protein 2</fullName>
    </submittedName>
</protein>
<feature type="compositionally biased region" description="Basic and acidic residues" evidence="1">
    <location>
        <begin position="42"/>
        <end position="58"/>
    </location>
</feature>
<dbReference type="AlphaFoldDB" id="A0A8B7P5Y3"/>
<dbReference type="CDD" id="cd00821">
    <property type="entry name" value="PH"/>
    <property type="match status" value="1"/>
</dbReference>
<gene>
    <name evidence="5" type="primary">LOC108677704</name>
</gene>
<dbReference type="SMART" id="SM01244">
    <property type="entry name" value="IRS"/>
    <property type="match status" value="1"/>
</dbReference>
<dbReference type="Gene3D" id="2.30.29.30">
    <property type="entry name" value="Pleckstrin-homology domain (PH domain)/Phosphotyrosine-binding domain (PTB)"/>
    <property type="match status" value="2"/>
</dbReference>
<feature type="domain" description="PH" evidence="2">
    <location>
        <begin position="68"/>
        <end position="179"/>
    </location>
</feature>
<dbReference type="Pfam" id="PF00169">
    <property type="entry name" value="PH"/>
    <property type="match status" value="1"/>
</dbReference>
<evidence type="ECO:0000256" key="1">
    <source>
        <dbReference type="SAM" id="MobiDB-lite"/>
    </source>
</evidence>
<reference evidence="5" key="1">
    <citation type="submission" date="2025-08" db="UniProtKB">
        <authorList>
            <consortium name="RefSeq"/>
        </authorList>
    </citation>
    <scope>IDENTIFICATION</scope>
    <source>
        <tissue evidence="5">Whole organism</tissue>
    </source>
</reference>
<dbReference type="SMART" id="SM00233">
    <property type="entry name" value="PH"/>
    <property type="match status" value="1"/>
</dbReference>
<keyword evidence="4" id="KW-1185">Reference proteome</keyword>
<feature type="compositionally biased region" description="Basic and acidic residues" evidence="1">
    <location>
        <begin position="1"/>
        <end position="11"/>
    </location>
</feature>
<dbReference type="GO" id="GO:0007169">
    <property type="term" value="P:cell surface receptor protein tyrosine kinase signaling pathway"/>
    <property type="evidence" value="ECO:0007669"/>
    <property type="project" value="TreeGrafter"/>
</dbReference>
<accession>A0A8B7P5Y3</accession>
<dbReference type="Pfam" id="PF02174">
    <property type="entry name" value="IRS"/>
    <property type="match status" value="1"/>
</dbReference>
<dbReference type="PROSITE" id="PS51064">
    <property type="entry name" value="IRS_PTB"/>
    <property type="match status" value="1"/>
</dbReference>